<dbReference type="NCBIfam" id="TIGR00019">
    <property type="entry name" value="prfA"/>
    <property type="match status" value="1"/>
</dbReference>
<dbReference type="Proteomes" id="UP000327157">
    <property type="component" value="Chromosome 3"/>
</dbReference>
<sequence length="416" mass="46628">MAAMSGLATSSTPSRLLAFPIRRRFRDHSSSRSVVISKPPSRAPRLICMAEPYLITKLDSAEKTWKDLSVKLADPDVVSNPSEYQKLAQSVAELDEVVTIYRDFKDCEKQLEETKALAKEAGNDEDMAEMISFELESLSNQIKELEAKLKMLLLPSDPLDARNIMLEVRAGTGGDEAGIWAGDLVRMYEKYSERNNWRFSTVSSSEAERGGYKAYVMEVKGKRVYSKLKYESGVHRVQRVPHTETQGRVHTSTATVAIMPEADEVEVVIDPKDIELTTARSGGAGGQNVNKVETAVDLVHKPTGIRIFCSEERSQLQNKHRAFQLLRAKLYKIKLREQQELIRNQRKSQVGTGSRAEKIRTYNFKDNRVTDHRLKTNYELTSFLGGDIDNAIQACASLEQQELLEELAESVGAPAG</sequence>
<dbReference type="PANTHER" id="PTHR43804:SF8">
    <property type="entry name" value="PEPTIDE CHAIN RELEASE FACTOR APG3, CHLOROPLASTIC"/>
    <property type="match status" value="1"/>
</dbReference>
<dbReference type="InterPro" id="IPR045853">
    <property type="entry name" value="Pep_chain_release_fac_I_sf"/>
</dbReference>
<dbReference type="AlphaFoldDB" id="A0A5N5GLJ7"/>
<proteinExistence type="inferred from homology"/>
<name>A0A5N5GLJ7_9ROSA</name>
<dbReference type="GO" id="GO:0009507">
    <property type="term" value="C:chloroplast"/>
    <property type="evidence" value="ECO:0007669"/>
    <property type="project" value="TreeGrafter"/>
</dbReference>
<dbReference type="FunFam" id="3.30.160.20:FF:000004">
    <property type="entry name" value="Peptide chain release factor 1"/>
    <property type="match status" value="1"/>
</dbReference>
<dbReference type="InterPro" id="IPR050057">
    <property type="entry name" value="Prokaryotic/Mito_RF"/>
</dbReference>
<protein>
    <submittedName>
        <fullName evidence="5">Peptide chain release factor 1-like</fullName>
    </submittedName>
</protein>
<reference evidence="6" key="2">
    <citation type="submission" date="2019-10" db="EMBL/GenBank/DDBJ databases">
        <title>A de novo genome assembly of a pear dwarfing rootstock.</title>
        <authorList>
            <person name="Wang F."/>
            <person name="Wang J."/>
            <person name="Li S."/>
            <person name="Zhang Y."/>
            <person name="Fang M."/>
            <person name="Ma L."/>
            <person name="Zhao Y."/>
            <person name="Jiang S."/>
        </authorList>
    </citation>
    <scope>NUCLEOTIDE SEQUENCE [LARGE SCALE GENOMIC DNA]</scope>
</reference>
<dbReference type="InterPro" id="IPR000352">
    <property type="entry name" value="Pep_chain_release_fac_I"/>
</dbReference>
<dbReference type="SMART" id="SM00937">
    <property type="entry name" value="PCRF"/>
    <property type="match status" value="1"/>
</dbReference>
<dbReference type="HAMAP" id="MF_00093">
    <property type="entry name" value="Rel_fac_1"/>
    <property type="match status" value="1"/>
</dbReference>
<dbReference type="Gene3D" id="3.30.70.1660">
    <property type="match status" value="2"/>
</dbReference>
<dbReference type="NCBIfam" id="NF001859">
    <property type="entry name" value="PRK00591.1"/>
    <property type="match status" value="1"/>
</dbReference>
<organism evidence="5 6">
    <name type="scientific">Pyrus ussuriensis x Pyrus communis</name>
    <dbReference type="NCBI Taxonomy" id="2448454"/>
    <lineage>
        <taxon>Eukaryota</taxon>
        <taxon>Viridiplantae</taxon>
        <taxon>Streptophyta</taxon>
        <taxon>Embryophyta</taxon>
        <taxon>Tracheophyta</taxon>
        <taxon>Spermatophyta</taxon>
        <taxon>Magnoliopsida</taxon>
        <taxon>eudicotyledons</taxon>
        <taxon>Gunneridae</taxon>
        <taxon>Pentapetalae</taxon>
        <taxon>rosids</taxon>
        <taxon>fabids</taxon>
        <taxon>Rosales</taxon>
        <taxon>Rosaceae</taxon>
        <taxon>Amygdaloideae</taxon>
        <taxon>Maleae</taxon>
        <taxon>Pyrus</taxon>
    </lineage>
</organism>
<evidence type="ECO:0000256" key="2">
    <source>
        <dbReference type="ARBA" id="ARBA00022917"/>
    </source>
</evidence>
<keyword evidence="3" id="KW-0175">Coiled coil</keyword>
<evidence type="ECO:0000259" key="4">
    <source>
        <dbReference type="PROSITE" id="PS00745"/>
    </source>
</evidence>
<reference evidence="5 6" key="1">
    <citation type="submission" date="2019-09" db="EMBL/GenBank/DDBJ databases">
        <authorList>
            <person name="Ou C."/>
        </authorList>
    </citation>
    <scope>NUCLEOTIDE SEQUENCE [LARGE SCALE GENOMIC DNA]</scope>
    <source>
        <strain evidence="5">S2</strain>
        <tissue evidence="5">Leaf</tissue>
    </source>
</reference>
<dbReference type="EMBL" id="SMOL01000402">
    <property type="protein sequence ID" value="KAB2616218.1"/>
    <property type="molecule type" value="Genomic_DNA"/>
</dbReference>
<keyword evidence="2" id="KW-0648">Protein biosynthesis</keyword>
<gene>
    <name evidence="5" type="ORF">D8674_022806</name>
</gene>
<dbReference type="OrthoDB" id="2019491at2759"/>
<evidence type="ECO:0000256" key="1">
    <source>
        <dbReference type="ARBA" id="ARBA00010835"/>
    </source>
</evidence>
<dbReference type="PROSITE" id="PS00745">
    <property type="entry name" value="RF_PROK_I"/>
    <property type="match status" value="1"/>
</dbReference>
<accession>A0A5N5GLJ7</accession>
<keyword evidence="6" id="KW-1185">Reference proteome</keyword>
<dbReference type="GO" id="GO:0009658">
    <property type="term" value="P:chloroplast organization"/>
    <property type="evidence" value="ECO:0007669"/>
    <property type="project" value="TreeGrafter"/>
</dbReference>
<dbReference type="PANTHER" id="PTHR43804">
    <property type="entry name" value="LD18447P"/>
    <property type="match status" value="1"/>
</dbReference>
<dbReference type="GO" id="GO:0016149">
    <property type="term" value="F:translation release factor activity, codon specific"/>
    <property type="evidence" value="ECO:0007669"/>
    <property type="project" value="InterPro"/>
</dbReference>
<dbReference type="Pfam" id="PF00472">
    <property type="entry name" value="RF-1"/>
    <property type="match status" value="1"/>
</dbReference>
<dbReference type="Gene3D" id="3.30.160.20">
    <property type="match status" value="1"/>
</dbReference>
<feature type="coiled-coil region" evidence="3">
    <location>
        <begin position="104"/>
        <end position="148"/>
    </location>
</feature>
<dbReference type="FunFam" id="3.30.70.1660:FF:000002">
    <property type="entry name" value="Peptide chain release factor 1"/>
    <property type="match status" value="1"/>
</dbReference>
<dbReference type="InterPro" id="IPR004373">
    <property type="entry name" value="RF-1"/>
</dbReference>
<dbReference type="Gene3D" id="6.10.140.1950">
    <property type="match status" value="1"/>
</dbReference>
<dbReference type="FunFam" id="3.30.70.1660:FF:000014">
    <property type="entry name" value="Peptide chain release factor 1"/>
    <property type="match status" value="1"/>
</dbReference>
<dbReference type="InterPro" id="IPR005139">
    <property type="entry name" value="PCRF"/>
</dbReference>
<evidence type="ECO:0000313" key="6">
    <source>
        <dbReference type="Proteomes" id="UP000327157"/>
    </source>
</evidence>
<evidence type="ECO:0000256" key="3">
    <source>
        <dbReference type="SAM" id="Coils"/>
    </source>
</evidence>
<comment type="caution">
    <text evidence="5">The sequence shown here is derived from an EMBL/GenBank/DDBJ whole genome shotgun (WGS) entry which is preliminary data.</text>
</comment>
<evidence type="ECO:0000313" key="5">
    <source>
        <dbReference type="EMBL" id="KAB2616218.1"/>
    </source>
</evidence>
<reference evidence="5 6" key="3">
    <citation type="submission" date="2019-11" db="EMBL/GenBank/DDBJ databases">
        <title>A de novo genome assembly of a pear dwarfing rootstock.</title>
        <authorList>
            <person name="Wang F."/>
            <person name="Wang J."/>
            <person name="Li S."/>
            <person name="Zhang Y."/>
            <person name="Fang M."/>
            <person name="Ma L."/>
            <person name="Zhao Y."/>
            <person name="Jiang S."/>
        </authorList>
    </citation>
    <scope>NUCLEOTIDE SEQUENCE [LARGE SCALE GENOMIC DNA]</scope>
    <source>
        <strain evidence="5">S2</strain>
        <tissue evidence="5">Leaf</tissue>
    </source>
</reference>
<dbReference type="GO" id="GO:0010027">
    <property type="term" value="P:thylakoid membrane organization"/>
    <property type="evidence" value="ECO:0007669"/>
    <property type="project" value="TreeGrafter"/>
</dbReference>
<dbReference type="Pfam" id="PF03462">
    <property type="entry name" value="PCRF"/>
    <property type="match status" value="1"/>
</dbReference>
<dbReference type="GO" id="GO:0032544">
    <property type="term" value="P:plastid translation"/>
    <property type="evidence" value="ECO:0007669"/>
    <property type="project" value="TreeGrafter"/>
</dbReference>
<dbReference type="SUPFAM" id="SSF75620">
    <property type="entry name" value="Release factor"/>
    <property type="match status" value="1"/>
</dbReference>
<feature type="domain" description="Prokaryotic-type class I peptide chain release factors" evidence="4">
    <location>
        <begin position="280"/>
        <end position="296"/>
    </location>
</feature>
<comment type="similarity">
    <text evidence="1">Belongs to the prokaryotic/mitochondrial release factor family.</text>
</comment>